<reference evidence="2" key="1">
    <citation type="journal article" date="2020" name="Nature">
        <title>Giant virus diversity and host interactions through global metagenomics.</title>
        <authorList>
            <person name="Schulz F."/>
            <person name="Roux S."/>
            <person name="Paez-Espino D."/>
            <person name="Jungbluth S."/>
            <person name="Walsh D.A."/>
            <person name="Denef V.J."/>
            <person name="McMahon K.D."/>
            <person name="Konstantinidis K.T."/>
            <person name="Eloe-Fadrosh E.A."/>
            <person name="Kyrpides N.C."/>
            <person name="Woyke T."/>
        </authorList>
    </citation>
    <scope>NUCLEOTIDE SEQUENCE</scope>
    <source>
        <strain evidence="2">GVMAG-M-3300023179-59</strain>
    </source>
</reference>
<dbReference type="InterPro" id="IPR043977">
    <property type="entry name" value="DUF5759"/>
</dbReference>
<dbReference type="EMBL" id="MN739849">
    <property type="protein sequence ID" value="QHT74354.1"/>
    <property type="molecule type" value="Genomic_DNA"/>
</dbReference>
<evidence type="ECO:0000313" key="2">
    <source>
        <dbReference type="EMBL" id="QHT74354.1"/>
    </source>
</evidence>
<accession>A0A6C0H1C8</accession>
<dbReference type="AlphaFoldDB" id="A0A6C0H1C8"/>
<dbReference type="Pfam" id="PF19063">
    <property type="entry name" value="DUF5759"/>
    <property type="match status" value="1"/>
</dbReference>
<evidence type="ECO:0000256" key="1">
    <source>
        <dbReference type="SAM" id="MobiDB-lite"/>
    </source>
</evidence>
<sequence>MSCFLFTDDEETTRKINIDELYEKQQQKDIKQLSIFNKILNRIHKRITQTARIKPMEKFVWFTVPEYIFGEPIYDNGDCTGYLVAKLHENGFEVKYIHPNTLWISWKNWVPSYIRSEIKKKTGFILDEKGNIVDKKENKDDDFTNPNVLTNDKQPGAKNGKVYTPINSYKPTGNLVYNAEMFEKLEKKFH</sequence>
<feature type="region of interest" description="Disordered" evidence="1">
    <location>
        <begin position="137"/>
        <end position="163"/>
    </location>
</feature>
<organism evidence="2">
    <name type="scientific">viral metagenome</name>
    <dbReference type="NCBI Taxonomy" id="1070528"/>
    <lineage>
        <taxon>unclassified sequences</taxon>
        <taxon>metagenomes</taxon>
        <taxon>organismal metagenomes</taxon>
    </lineage>
</organism>
<feature type="compositionally biased region" description="Polar residues" evidence="1">
    <location>
        <begin position="144"/>
        <end position="153"/>
    </location>
</feature>
<protein>
    <submittedName>
        <fullName evidence="2">Uncharacterized protein</fullName>
    </submittedName>
</protein>
<proteinExistence type="predicted"/>
<name>A0A6C0H1C8_9ZZZZ</name>